<keyword evidence="5" id="KW-1185">Reference proteome</keyword>
<protein>
    <submittedName>
        <fullName evidence="4">SDR family oxidoreductase</fullName>
    </submittedName>
</protein>
<dbReference type="EMBL" id="SIXI01000003">
    <property type="protein sequence ID" value="TBO31160.1"/>
    <property type="molecule type" value="Genomic_DNA"/>
</dbReference>
<dbReference type="NCBIfam" id="NF004284">
    <property type="entry name" value="PRK05693.1"/>
    <property type="match status" value="1"/>
</dbReference>
<dbReference type="RefSeq" id="WP_130967554.1">
    <property type="nucleotide sequence ID" value="NZ_SIXI01000003.1"/>
</dbReference>
<dbReference type="Gene3D" id="3.40.50.720">
    <property type="entry name" value="NAD(P)-binding Rossmann-like Domain"/>
    <property type="match status" value="1"/>
</dbReference>
<reference evidence="4 5" key="1">
    <citation type="submission" date="2019-02" db="EMBL/GenBank/DDBJ databases">
        <title>Aquabacterium sp. strain KMB7.</title>
        <authorList>
            <person name="Chen W.-M."/>
        </authorList>
    </citation>
    <scope>NUCLEOTIDE SEQUENCE [LARGE SCALE GENOMIC DNA]</scope>
    <source>
        <strain evidence="4 5">KMB7</strain>
    </source>
</reference>
<evidence type="ECO:0000256" key="2">
    <source>
        <dbReference type="ARBA" id="ARBA00023002"/>
    </source>
</evidence>
<evidence type="ECO:0000256" key="3">
    <source>
        <dbReference type="RuleBase" id="RU000363"/>
    </source>
</evidence>
<dbReference type="Pfam" id="PF00106">
    <property type="entry name" value="adh_short"/>
    <property type="match status" value="1"/>
</dbReference>
<proteinExistence type="inferred from homology"/>
<dbReference type="PRINTS" id="PR00081">
    <property type="entry name" value="GDHRDH"/>
</dbReference>
<dbReference type="Proteomes" id="UP000292120">
    <property type="component" value="Unassembled WGS sequence"/>
</dbReference>
<evidence type="ECO:0000313" key="4">
    <source>
        <dbReference type="EMBL" id="TBO31160.1"/>
    </source>
</evidence>
<keyword evidence="2" id="KW-0560">Oxidoreductase</keyword>
<dbReference type="InterPro" id="IPR002347">
    <property type="entry name" value="SDR_fam"/>
</dbReference>
<dbReference type="InterPro" id="IPR036291">
    <property type="entry name" value="NAD(P)-bd_dom_sf"/>
</dbReference>
<gene>
    <name evidence="4" type="ORF">EYS42_07870</name>
</gene>
<name>A0A4Q9GYU3_9BURK</name>
<dbReference type="SUPFAM" id="SSF51735">
    <property type="entry name" value="NAD(P)-binding Rossmann-fold domains"/>
    <property type="match status" value="1"/>
</dbReference>
<dbReference type="AlphaFoldDB" id="A0A4Q9GYU3"/>
<comment type="caution">
    <text evidence="4">The sequence shown here is derived from an EMBL/GenBank/DDBJ whole genome shotgun (WGS) entry which is preliminary data.</text>
</comment>
<dbReference type="GO" id="GO:0016491">
    <property type="term" value="F:oxidoreductase activity"/>
    <property type="evidence" value="ECO:0007669"/>
    <property type="project" value="UniProtKB-KW"/>
</dbReference>
<dbReference type="OrthoDB" id="9789083at2"/>
<evidence type="ECO:0000256" key="1">
    <source>
        <dbReference type="ARBA" id="ARBA00006484"/>
    </source>
</evidence>
<dbReference type="CDD" id="cd05374">
    <property type="entry name" value="17beta-HSD-like_SDR_c"/>
    <property type="match status" value="1"/>
</dbReference>
<dbReference type="PANTHER" id="PTHR44169:SF6">
    <property type="entry name" value="NADPH-DEPENDENT 1-ACYLDIHYDROXYACETONE PHOSPHATE REDUCTASE"/>
    <property type="match status" value="1"/>
</dbReference>
<comment type="similarity">
    <text evidence="1 3">Belongs to the short-chain dehydrogenases/reductases (SDR) family.</text>
</comment>
<accession>A0A4Q9GYU3</accession>
<dbReference type="PRINTS" id="PR00080">
    <property type="entry name" value="SDRFAMILY"/>
</dbReference>
<dbReference type="PANTHER" id="PTHR44169">
    <property type="entry name" value="NADPH-DEPENDENT 1-ACYLDIHYDROXYACETONE PHOSPHATE REDUCTASE"/>
    <property type="match status" value="1"/>
</dbReference>
<organism evidence="4 5">
    <name type="scientific">Aquabacterium lacunae</name>
    <dbReference type="NCBI Taxonomy" id="2528630"/>
    <lineage>
        <taxon>Bacteria</taxon>
        <taxon>Pseudomonadati</taxon>
        <taxon>Pseudomonadota</taxon>
        <taxon>Betaproteobacteria</taxon>
        <taxon>Burkholderiales</taxon>
        <taxon>Aquabacterium</taxon>
    </lineage>
</organism>
<sequence>MSSSSAVVLITGCGSGIGQALARAFHARGLQVCATARRLDTLAPLKAEGLITRALDVTDPAAVQALLVQLQAEGLHVDTLVNNAGYGAMGPMLDIPASEWQRQFDVNLFAPMALARAVLPGMIARRQGLVVNISSVSGVMTTPFAGPYCASKAAFNAASDALRMEVGPFGVKVVTVQPGGIQSSFGQNATSQVHLAPDSPFQEVKAGVLARANESQSQAMPADTFARLLVERLLAADVPPIIRLGEKSRLLPFLKQWVPVRTLDRILQKKFQLDRVKR</sequence>
<evidence type="ECO:0000313" key="5">
    <source>
        <dbReference type="Proteomes" id="UP000292120"/>
    </source>
</evidence>